<dbReference type="InterPro" id="IPR015915">
    <property type="entry name" value="Kelch-typ_b-propeller"/>
</dbReference>
<dbReference type="Pfam" id="PF24681">
    <property type="entry name" value="Kelch_KLHDC2_KLHL20_DRC7"/>
    <property type="match status" value="1"/>
</dbReference>
<sequence length="348" mass="36938">MSSAFWHSWGWRHSSCCDDIPLRVGKARQSNGENVRFSVLILSLFAAMGAPAAAQGVWETAARLDASRAGLAVVAHDGRIYAAGGAGLTDPRSEFESYDIELDRWFPETALPRGLERFGMASVNGRIYVAGGYARGEDGVAPSAGVWSWSFDGNIWQSEAAMPAAKADLVLVTVDTSLYAFGGLRDDREAFVFDPEAREWDTLAVPQGVTRRAAAAAVVDGRIYLAGGRQDAEALTRVDVFDPQTGDWDRAPDLPAPRSGAAVAVLDGRIHLLGGRGADTRETLQTHVSWQPGDADWREEAALPAPRTGGGAAVLADEIYLIGGGSGGGFLAPFTALDTTDVFDPGND</sequence>
<reference evidence="1 2" key="1">
    <citation type="submission" date="2018-10" db="EMBL/GenBank/DDBJ databases">
        <title>Genomic Encyclopedia of Type Strains, Phase IV (KMG-IV): sequencing the most valuable type-strain genomes for metagenomic binning, comparative biology and taxonomic classification.</title>
        <authorList>
            <person name="Goeker M."/>
        </authorList>
    </citation>
    <scope>NUCLEOTIDE SEQUENCE [LARGE SCALE GENOMIC DNA]</scope>
    <source>
        <strain evidence="1 2">DSM 4734</strain>
    </source>
</reference>
<dbReference type="PANTHER" id="PTHR46375">
    <property type="entry name" value="KELCH REPEAT AND BTB DOMAIN-CONTAINING PROTEIN 13-RELATED"/>
    <property type="match status" value="1"/>
</dbReference>
<dbReference type="EMBL" id="RBIM01000002">
    <property type="protein sequence ID" value="RKR03142.1"/>
    <property type="molecule type" value="Genomic_DNA"/>
</dbReference>
<dbReference type="AlphaFoldDB" id="A0A495DKN3"/>
<accession>A0A495DKN3</accession>
<organism evidence="1 2">
    <name type="scientific">Maricaulis maris</name>
    <dbReference type="NCBI Taxonomy" id="74318"/>
    <lineage>
        <taxon>Bacteria</taxon>
        <taxon>Pseudomonadati</taxon>
        <taxon>Pseudomonadota</taxon>
        <taxon>Alphaproteobacteria</taxon>
        <taxon>Maricaulales</taxon>
        <taxon>Maricaulaceae</taxon>
        <taxon>Maricaulis</taxon>
    </lineage>
</organism>
<dbReference type="SMART" id="SM00612">
    <property type="entry name" value="Kelch"/>
    <property type="match status" value="5"/>
</dbReference>
<protein>
    <submittedName>
        <fullName evidence="1">N-acetylneuraminic acid mutarotase</fullName>
    </submittedName>
</protein>
<evidence type="ECO:0000313" key="2">
    <source>
        <dbReference type="Proteomes" id="UP000273675"/>
    </source>
</evidence>
<dbReference type="Gene3D" id="2.120.10.80">
    <property type="entry name" value="Kelch-type beta propeller"/>
    <property type="match status" value="2"/>
</dbReference>
<evidence type="ECO:0000313" key="1">
    <source>
        <dbReference type="EMBL" id="RKR03142.1"/>
    </source>
</evidence>
<dbReference type="Pfam" id="PF01344">
    <property type="entry name" value="Kelch_1"/>
    <property type="match status" value="1"/>
</dbReference>
<dbReference type="OrthoDB" id="9769308at2"/>
<dbReference type="Proteomes" id="UP000273675">
    <property type="component" value="Unassembled WGS sequence"/>
</dbReference>
<dbReference type="InterPro" id="IPR006652">
    <property type="entry name" value="Kelch_1"/>
</dbReference>
<dbReference type="InterPro" id="IPR052392">
    <property type="entry name" value="Kelch-BTB_domain-containing"/>
</dbReference>
<proteinExistence type="predicted"/>
<gene>
    <name evidence="1" type="ORF">C7435_1090</name>
</gene>
<comment type="caution">
    <text evidence="1">The sequence shown here is derived from an EMBL/GenBank/DDBJ whole genome shotgun (WGS) entry which is preliminary data.</text>
</comment>
<dbReference type="PANTHER" id="PTHR46375:SF3">
    <property type="entry name" value="KELCH REPEAT AND BTB DOMAIN-CONTAINING PROTEIN 13"/>
    <property type="match status" value="1"/>
</dbReference>
<dbReference type="PRINTS" id="PR00501">
    <property type="entry name" value="KELCHREPEAT"/>
</dbReference>
<name>A0A495DKN3_9PROT</name>
<dbReference type="SUPFAM" id="SSF50965">
    <property type="entry name" value="Galactose oxidase, central domain"/>
    <property type="match status" value="1"/>
</dbReference>
<dbReference type="InterPro" id="IPR011043">
    <property type="entry name" value="Gal_Oxase/kelch_b-propeller"/>
</dbReference>